<keyword evidence="2" id="KW-1185">Reference proteome</keyword>
<gene>
    <name evidence="1" type="ORF">CSO01_23240</name>
</gene>
<protein>
    <recommendedName>
        <fullName evidence="3">Glycine zipper domain-containing protein</fullName>
    </recommendedName>
</protein>
<accession>A0A512PEH0</accession>
<evidence type="ECO:0000313" key="2">
    <source>
        <dbReference type="Proteomes" id="UP000321798"/>
    </source>
</evidence>
<evidence type="ECO:0008006" key="3">
    <source>
        <dbReference type="Google" id="ProtNLM"/>
    </source>
</evidence>
<reference evidence="1 2" key="1">
    <citation type="submission" date="2019-07" db="EMBL/GenBank/DDBJ databases">
        <title>Whole genome shotgun sequence of Cellulomonas soli NBRC 109434.</title>
        <authorList>
            <person name="Hosoyama A."/>
            <person name="Uohara A."/>
            <person name="Ohji S."/>
            <person name="Ichikawa N."/>
        </authorList>
    </citation>
    <scope>NUCLEOTIDE SEQUENCE [LARGE SCALE GENOMIC DNA]</scope>
    <source>
        <strain evidence="1 2">NBRC 109434</strain>
    </source>
</reference>
<comment type="caution">
    <text evidence="1">The sequence shown here is derived from an EMBL/GenBank/DDBJ whole genome shotgun (WGS) entry which is preliminary data.</text>
</comment>
<name>A0A512PEH0_9CELL</name>
<dbReference type="AlphaFoldDB" id="A0A512PEH0"/>
<organism evidence="1 2">
    <name type="scientific">Cellulomonas soli</name>
    <dbReference type="NCBI Taxonomy" id="931535"/>
    <lineage>
        <taxon>Bacteria</taxon>
        <taxon>Bacillati</taxon>
        <taxon>Actinomycetota</taxon>
        <taxon>Actinomycetes</taxon>
        <taxon>Micrococcales</taxon>
        <taxon>Cellulomonadaceae</taxon>
        <taxon>Cellulomonas</taxon>
    </lineage>
</organism>
<dbReference type="Proteomes" id="UP000321798">
    <property type="component" value="Unassembled WGS sequence"/>
</dbReference>
<evidence type="ECO:0000313" key="1">
    <source>
        <dbReference type="EMBL" id="GEP69609.1"/>
    </source>
</evidence>
<sequence length="378" mass="37560">MAETALDYCRTDRGEWTGAAAEAFRAHVGEIAAYTQDIGTSAHAAAAGLEACAAEVERALVEVSALRSSAKSAGLAVTPTAIVAPASTGPTPQLPGAVASAADRALFASEASARARALTLADAFAVACTSMDAVSVRLATAAANLEQVRASVELLSVPVIDLAAGAFISARVEQGVASLYGQARWLRDSADLLEANTRLPGASSFPSQLYDDLDEAARLRTQSLTAVDDAARLARAGRIVGPVVGLLVTGVSIKTDIDAGESEEQAVTSNVAGLGASIAAGAATGAVLGTFFPGLGNVAGAIIGAAVGTVAGIITSGMVDSLFENGPDVGMAAESGWNDLVSTGTAVVDLATAGAEATGDALDAVGDGLTDAWKGLFG</sequence>
<proteinExistence type="predicted"/>
<dbReference type="EMBL" id="BKAL01000007">
    <property type="protein sequence ID" value="GEP69609.1"/>
    <property type="molecule type" value="Genomic_DNA"/>
</dbReference>